<comment type="caution">
    <text evidence="2">The sequence shown here is derived from an EMBL/GenBank/DDBJ whole genome shotgun (WGS) entry which is preliminary data.</text>
</comment>
<feature type="compositionally biased region" description="Polar residues" evidence="1">
    <location>
        <begin position="360"/>
        <end position="381"/>
    </location>
</feature>
<dbReference type="EMBL" id="BLAY01000006">
    <property type="protein sequence ID" value="GET35962.1"/>
    <property type="molecule type" value="Genomic_DNA"/>
</dbReference>
<keyword evidence="3" id="KW-1185">Reference proteome</keyword>
<protein>
    <submittedName>
        <fullName evidence="2">Uncharacterized protein</fullName>
    </submittedName>
</protein>
<sequence>MGETPEISATATSPTAIDSKASPTADLASMGETPEISATATSSSSAVAPTSATTIGSKQSPTADLESMGETPEISATATSPTAIDSKASPTADLASMGETPEISATATSPTAIDSKESPTADVPSMGETPEISATATSSSSAKAAAFSKAIGSKQDSPSSITEEIQEPGQNIIQPPLENPSLNILKPLVTSKPLAQQSDFIPSELVSDFIEKSPSTYPETPTSSITERDNLPNISRSTDTEPKSTAISIPYSWSNISELLGETNNNYTENIADIKPLGLSKPLNNANNLLSPSFSDSNGKQSFSSAVTEDESTPSQDIPNSWSSRSELLGENSTTTPDNIPSEKPEDEFAPLSLLEPETYSLSSPISTKSSAADISDTSTPDAREEISQQPTANTARKDSKIEDEQLEMLAQKVYTLLRQRLEIDLERQGKGSVGSPIWLSNITSVYGTSTKVKSAPKKSTPGQKTADNPGEVSPADDKLQKLTREVYHQLRQRLEIDRERQGGYYSGRVNW</sequence>
<feature type="compositionally biased region" description="Low complexity" evidence="1">
    <location>
        <begin position="133"/>
        <end position="150"/>
    </location>
</feature>
<accession>A0AAV3X6X1</accession>
<gene>
    <name evidence="2" type="ORF">MiSe_07100</name>
</gene>
<feature type="compositionally biased region" description="Polar residues" evidence="1">
    <location>
        <begin position="74"/>
        <end position="83"/>
    </location>
</feature>
<evidence type="ECO:0000256" key="1">
    <source>
        <dbReference type="SAM" id="MobiDB-lite"/>
    </source>
</evidence>
<proteinExistence type="predicted"/>
<reference evidence="2" key="1">
    <citation type="submission" date="2019-10" db="EMBL/GenBank/DDBJ databases">
        <title>Draft genome sequece of Microseira wollei NIES-4236.</title>
        <authorList>
            <person name="Yamaguchi H."/>
            <person name="Suzuki S."/>
            <person name="Kawachi M."/>
        </authorList>
    </citation>
    <scope>NUCLEOTIDE SEQUENCE</scope>
    <source>
        <strain evidence="2">NIES-4236</strain>
    </source>
</reference>
<feature type="region of interest" description="Disordered" evidence="1">
    <location>
        <begin position="450"/>
        <end position="481"/>
    </location>
</feature>
<feature type="compositionally biased region" description="Low complexity" evidence="1">
    <location>
        <begin position="37"/>
        <end position="54"/>
    </location>
</feature>
<organism evidence="2 3">
    <name type="scientific">Microseira wollei NIES-4236</name>
    <dbReference type="NCBI Taxonomy" id="2530354"/>
    <lineage>
        <taxon>Bacteria</taxon>
        <taxon>Bacillati</taxon>
        <taxon>Cyanobacteriota</taxon>
        <taxon>Cyanophyceae</taxon>
        <taxon>Oscillatoriophycideae</taxon>
        <taxon>Aerosakkonematales</taxon>
        <taxon>Aerosakkonemataceae</taxon>
        <taxon>Microseira</taxon>
    </lineage>
</organism>
<feature type="compositionally biased region" description="Polar residues" evidence="1">
    <location>
        <begin position="7"/>
        <end position="16"/>
    </location>
</feature>
<feature type="compositionally biased region" description="Polar residues" evidence="1">
    <location>
        <begin position="103"/>
        <end position="112"/>
    </location>
</feature>
<feature type="compositionally biased region" description="Polar residues" evidence="1">
    <location>
        <begin position="232"/>
        <end position="244"/>
    </location>
</feature>
<feature type="compositionally biased region" description="Low complexity" evidence="1">
    <location>
        <begin position="212"/>
        <end position="225"/>
    </location>
</feature>
<dbReference type="AlphaFoldDB" id="A0AAV3X6X1"/>
<feature type="region of interest" description="Disordered" evidence="1">
    <location>
        <begin position="1"/>
        <end position="181"/>
    </location>
</feature>
<feature type="compositionally biased region" description="Polar residues" evidence="1">
    <location>
        <begin position="296"/>
        <end position="339"/>
    </location>
</feature>
<feature type="region of interest" description="Disordered" evidence="1">
    <location>
        <begin position="290"/>
        <end position="401"/>
    </location>
</feature>
<name>A0AAV3X6X1_9CYAN</name>
<evidence type="ECO:0000313" key="3">
    <source>
        <dbReference type="Proteomes" id="UP001050975"/>
    </source>
</evidence>
<feature type="region of interest" description="Disordered" evidence="1">
    <location>
        <begin position="212"/>
        <end position="244"/>
    </location>
</feature>
<feature type="compositionally biased region" description="Polar residues" evidence="1">
    <location>
        <begin position="154"/>
        <end position="173"/>
    </location>
</feature>
<dbReference type="Proteomes" id="UP001050975">
    <property type="component" value="Unassembled WGS sequence"/>
</dbReference>
<evidence type="ECO:0000313" key="2">
    <source>
        <dbReference type="EMBL" id="GET35962.1"/>
    </source>
</evidence>